<protein>
    <submittedName>
        <fullName evidence="1">Uncharacterized protein</fullName>
    </submittedName>
</protein>
<reference evidence="1" key="1">
    <citation type="submission" date="2020-04" db="EMBL/GenBank/DDBJ databases">
        <authorList>
            <person name="Zhang T."/>
        </authorList>
    </citation>
    <scope>NUCLEOTIDE SEQUENCE</scope>
    <source>
        <strain evidence="1">HKST-UBA13</strain>
    </source>
</reference>
<name>A0A955L1V8_9BACT</name>
<dbReference type="Proteomes" id="UP000775877">
    <property type="component" value="Unassembled WGS sequence"/>
</dbReference>
<evidence type="ECO:0000313" key="2">
    <source>
        <dbReference type="Proteomes" id="UP000775877"/>
    </source>
</evidence>
<accession>A0A955L1V8</accession>
<reference evidence="1" key="2">
    <citation type="journal article" date="2021" name="Microbiome">
        <title>Successional dynamics and alternative stable states in a saline activated sludge microbial community over 9 years.</title>
        <authorList>
            <person name="Wang Y."/>
            <person name="Ye J."/>
            <person name="Ju F."/>
            <person name="Liu L."/>
            <person name="Boyd J.A."/>
            <person name="Deng Y."/>
            <person name="Parks D.H."/>
            <person name="Jiang X."/>
            <person name="Yin X."/>
            <person name="Woodcroft B.J."/>
            <person name="Tyson G.W."/>
            <person name="Hugenholtz P."/>
            <person name="Polz M.F."/>
            <person name="Zhang T."/>
        </authorList>
    </citation>
    <scope>NUCLEOTIDE SEQUENCE</scope>
    <source>
        <strain evidence="1">HKST-UBA13</strain>
    </source>
</reference>
<dbReference type="EMBL" id="JAGQLJ010000086">
    <property type="protein sequence ID" value="MCA9381354.1"/>
    <property type="molecule type" value="Genomic_DNA"/>
</dbReference>
<comment type="caution">
    <text evidence="1">The sequence shown here is derived from an EMBL/GenBank/DDBJ whole genome shotgun (WGS) entry which is preliminary data.</text>
</comment>
<sequence length="104" mass="11910">MENTSIQIAQTILNQIKYLDWSALLAWGAKNYVALPESKDFQGGLIFKVNGLTFKGWVKVELTWLDEYKVSFINKKAEVEKSYEGVYCDMLVDIIDYVEGKYAA</sequence>
<dbReference type="AlphaFoldDB" id="A0A955L1V8"/>
<evidence type="ECO:0000313" key="1">
    <source>
        <dbReference type="EMBL" id="MCA9381354.1"/>
    </source>
</evidence>
<gene>
    <name evidence="1" type="ORF">KC678_03755</name>
</gene>
<organism evidence="1 2">
    <name type="scientific">Candidatus Dojkabacteria bacterium</name>
    <dbReference type="NCBI Taxonomy" id="2099670"/>
    <lineage>
        <taxon>Bacteria</taxon>
        <taxon>Candidatus Dojkabacteria</taxon>
    </lineage>
</organism>
<proteinExistence type="predicted"/>